<sequence length="294" mass="34104">MLRKPIVILGSPRSGTTLLSNLLKFHPEVYLAEEPRILWKYGNDGKSDLLHAKDARPEVCSHIRNEFSRQVAEHGATRLVEKTPSNCLRVNFVDRVLEDCIFVHIVRDGVQSVLSIRDFWTRHSTGMKPQRIFQRLRELELRQAPYYFREFSRRALGQFAPGMVGPPAWGPRLPGIEQMYRDMDLLELCAAQWRSCVEMACRDGRSLPEGRYTECRLEELCEEELIQIMEFCELEPSRVVLDEYRRIYDPSVPRGRTVNATSDEIDRVEELIAPTTTWLARLSPMDIHRMAMAV</sequence>
<evidence type="ECO:0000256" key="1">
    <source>
        <dbReference type="ARBA" id="ARBA00022679"/>
    </source>
</evidence>
<dbReference type="KEGG" id="bgok:Pr1d_53130"/>
<evidence type="ECO:0008006" key="4">
    <source>
        <dbReference type="Google" id="ProtNLM"/>
    </source>
</evidence>
<keyword evidence="3" id="KW-1185">Reference proteome</keyword>
<keyword evidence="1" id="KW-0808">Transferase</keyword>
<name>A0A5B9QKA8_9BACT</name>
<dbReference type="Pfam" id="PF13469">
    <property type="entry name" value="Sulfotransfer_3"/>
    <property type="match status" value="1"/>
</dbReference>
<organism evidence="2 3">
    <name type="scientific">Bythopirellula goksoeyrii</name>
    <dbReference type="NCBI Taxonomy" id="1400387"/>
    <lineage>
        <taxon>Bacteria</taxon>
        <taxon>Pseudomonadati</taxon>
        <taxon>Planctomycetota</taxon>
        <taxon>Planctomycetia</taxon>
        <taxon>Pirellulales</taxon>
        <taxon>Lacipirellulaceae</taxon>
        <taxon>Bythopirellula</taxon>
    </lineage>
</organism>
<dbReference type="Proteomes" id="UP000323917">
    <property type="component" value="Chromosome"/>
</dbReference>
<gene>
    <name evidence="2" type="ORF">Pr1d_53130</name>
</gene>
<dbReference type="InterPro" id="IPR026634">
    <property type="entry name" value="TPST-like"/>
</dbReference>
<dbReference type="AlphaFoldDB" id="A0A5B9QKA8"/>
<evidence type="ECO:0000313" key="3">
    <source>
        <dbReference type="Proteomes" id="UP000323917"/>
    </source>
</evidence>
<accession>A0A5B9QKA8</accession>
<protein>
    <recommendedName>
        <fullName evidence="4">Sulfotransferase domain protein</fullName>
    </recommendedName>
</protein>
<dbReference type="SUPFAM" id="SSF52540">
    <property type="entry name" value="P-loop containing nucleoside triphosphate hydrolases"/>
    <property type="match status" value="1"/>
</dbReference>
<evidence type="ECO:0000313" key="2">
    <source>
        <dbReference type="EMBL" id="QEG37965.1"/>
    </source>
</evidence>
<dbReference type="PANTHER" id="PTHR12788:SF10">
    <property type="entry name" value="PROTEIN-TYROSINE SULFOTRANSFERASE"/>
    <property type="match status" value="1"/>
</dbReference>
<dbReference type="OrthoDB" id="5432096at2"/>
<dbReference type="GO" id="GO:0008476">
    <property type="term" value="F:protein-tyrosine sulfotransferase activity"/>
    <property type="evidence" value="ECO:0007669"/>
    <property type="project" value="InterPro"/>
</dbReference>
<proteinExistence type="predicted"/>
<reference evidence="2 3" key="1">
    <citation type="submission" date="2019-08" db="EMBL/GenBank/DDBJ databases">
        <title>Deep-cultivation of Planctomycetes and their phenomic and genomic characterization uncovers novel biology.</title>
        <authorList>
            <person name="Wiegand S."/>
            <person name="Jogler M."/>
            <person name="Boedeker C."/>
            <person name="Pinto D."/>
            <person name="Vollmers J."/>
            <person name="Rivas-Marin E."/>
            <person name="Kohn T."/>
            <person name="Peeters S.H."/>
            <person name="Heuer A."/>
            <person name="Rast P."/>
            <person name="Oberbeckmann S."/>
            <person name="Bunk B."/>
            <person name="Jeske O."/>
            <person name="Meyerdierks A."/>
            <person name="Storesund J.E."/>
            <person name="Kallscheuer N."/>
            <person name="Luecker S."/>
            <person name="Lage O.M."/>
            <person name="Pohl T."/>
            <person name="Merkel B.J."/>
            <person name="Hornburger P."/>
            <person name="Mueller R.-W."/>
            <person name="Bruemmer F."/>
            <person name="Labrenz M."/>
            <person name="Spormann A.M."/>
            <person name="Op den Camp H."/>
            <person name="Overmann J."/>
            <person name="Amann R."/>
            <person name="Jetten M.S.M."/>
            <person name="Mascher T."/>
            <person name="Medema M.H."/>
            <person name="Devos D.P."/>
            <person name="Kaster A.-K."/>
            <person name="Ovreas L."/>
            <person name="Rohde M."/>
            <person name="Galperin M.Y."/>
            <person name="Jogler C."/>
        </authorList>
    </citation>
    <scope>NUCLEOTIDE SEQUENCE [LARGE SCALE GENOMIC DNA]</scope>
    <source>
        <strain evidence="2 3">Pr1d</strain>
    </source>
</reference>
<dbReference type="Gene3D" id="3.40.50.300">
    <property type="entry name" value="P-loop containing nucleotide triphosphate hydrolases"/>
    <property type="match status" value="1"/>
</dbReference>
<dbReference type="PANTHER" id="PTHR12788">
    <property type="entry name" value="PROTEIN-TYROSINE SULFOTRANSFERASE 2"/>
    <property type="match status" value="1"/>
</dbReference>
<dbReference type="EMBL" id="CP042913">
    <property type="protein sequence ID" value="QEG37965.1"/>
    <property type="molecule type" value="Genomic_DNA"/>
</dbReference>
<dbReference type="InterPro" id="IPR027417">
    <property type="entry name" value="P-loop_NTPase"/>
</dbReference>
<dbReference type="RefSeq" id="WP_148076131.1">
    <property type="nucleotide sequence ID" value="NZ_CP042913.1"/>
</dbReference>